<feature type="region of interest" description="Disordered" evidence="1">
    <location>
        <begin position="1"/>
        <end position="115"/>
    </location>
</feature>
<reference evidence="2" key="1">
    <citation type="journal article" date="2020" name="Cell">
        <title>Large-Scale Comparative Analyses of Tick Genomes Elucidate Their Genetic Diversity and Vector Capacities.</title>
        <authorList>
            <consortium name="Tick Genome and Microbiome Consortium (TIGMIC)"/>
            <person name="Jia N."/>
            <person name="Wang J."/>
            <person name="Shi W."/>
            <person name="Du L."/>
            <person name="Sun Y."/>
            <person name="Zhan W."/>
            <person name="Jiang J.F."/>
            <person name="Wang Q."/>
            <person name="Zhang B."/>
            <person name="Ji P."/>
            <person name="Bell-Sakyi L."/>
            <person name="Cui X.M."/>
            <person name="Yuan T.T."/>
            <person name="Jiang B.G."/>
            <person name="Yang W.F."/>
            <person name="Lam T.T."/>
            <person name="Chang Q.C."/>
            <person name="Ding S.J."/>
            <person name="Wang X.J."/>
            <person name="Zhu J.G."/>
            <person name="Ruan X.D."/>
            <person name="Zhao L."/>
            <person name="Wei J.T."/>
            <person name="Ye R.Z."/>
            <person name="Que T.C."/>
            <person name="Du C.H."/>
            <person name="Zhou Y.H."/>
            <person name="Cheng J.X."/>
            <person name="Dai P.F."/>
            <person name="Guo W.B."/>
            <person name="Han X.H."/>
            <person name="Huang E.J."/>
            <person name="Li L.F."/>
            <person name="Wei W."/>
            <person name="Gao Y.C."/>
            <person name="Liu J.Z."/>
            <person name="Shao H.Z."/>
            <person name="Wang X."/>
            <person name="Wang C.C."/>
            <person name="Yang T.C."/>
            <person name="Huo Q.B."/>
            <person name="Li W."/>
            <person name="Chen H.Y."/>
            <person name="Chen S.E."/>
            <person name="Zhou L.G."/>
            <person name="Ni X.B."/>
            <person name="Tian J.H."/>
            <person name="Sheng Y."/>
            <person name="Liu T."/>
            <person name="Pan Y.S."/>
            <person name="Xia L.Y."/>
            <person name="Li J."/>
            <person name="Zhao F."/>
            <person name="Cao W.C."/>
        </authorList>
    </citation>
    <scope>NUCLEOTIDE SEQUENCE</scope>
    <source>
        <strain evidence="2">Rsan-2018</strain>
    </source>
</reference>
<name>A0A9D4SMZ9_RHISA</name>
<dbReference type="AlphaFoldDB" id="A0A9D4SMZ9"/>
<evidence type="ECO:0000256" key="1">
    <source>
        <dbReference type="SAM" id="MobiDB-lite"/>
    </source>
</evidence>
<gene>
    <name evidence="2" type="ORF">HPB52_004810</name>
</gene>
<accession>A0A9D4SMZ9</accession>
<feature type="compositionally biased region" description="Basic residues" evidence="1">
    <location>
        <begin position="8"/>
        <end position="26"/>
    </location>
</feature>
<organism evidence="2 3">
    <name type="scientific">Rhipicephalus sanguineus</name>
    <name type="common">Brown dog tick</name>
    <name type="synonym">Ixodes sanguineus</name>
    <dbReference type="NCBI Taxonomy" id="34632"/>
    <lineage>
        <taxon>Eukaryota</taxon>
        <taxon>Metazoa</taxon>
        <taxon>Ecdysozoa</taxon>
        <taxon>Arthropoda</taxon>
        <taxon>Chelicerata</taxon>
        <taxon>Arachnida</taxon>
        <taxon>Acari</taxon>
        <taxon>Parasitiformes</taxon>
        <taxon>Ixodida</taxon>
        <taxon>Ixodoidea</taxon>
        <taxon>Ixodidae</taxon>
        <taxon>Rhipicephalinae</taxon>
        <taxon>Rhipicephalus</taxon>
        <taxon>Rhipicephalus</taxon>
    </lineage>
</organism>
<protein>
    <submittedName>
        <fullName evidence="2">Uncharacterized protein</fullName>
    </submittedName>
</protein>
<proteinExistence type="predicted"/>
<sequence>MSGEAKKFHSVHQFGRRRAKNKKRAKGTTSWVPATEQQATAVASTPDNCDGGDCGPLDKGTASRRSATDEQVTPGAGASDNVGAGDSGPLDKGMPSHGSNRSANDLRRCSWQQSA</sequence>
<feature type="compositionally biased region" description="Polar residues" evidence="1">
    <location>
        <begin position="27"/>
        <end position="47"/>
    </location>
</feature>
<keyword evidence="3" id="KW-1185">Reference proteome</keyword>
<evidence type="ECO:0000313" key="2">
    <source>
        <dbReference type="EMBL" id="KAH7935222.1"/>
    </source>
</evidence>
<evidence type="ECO:0000313" key="3">
    <source>
        <dbReference type="Proteomes" id="UP000821837"/>
    </source>
</evidence>
<reference evidence="2" key="2">
    <citation type="submission" date="2021-09" db="EMBL/GenBank/DDBJ databases">
        <authorList>
            <person name="Jia N."/>
            <person name="Wang J."/>
            <person name="Shi W."/>
            <person name="Du L."/>
            <person name="Sun Y."/>
            <person name="Zhan W."/>
            <person name="Jiang J."/>
            <person name="Wang Q."/>
            <person name="Zhang B."/>
            <person name="Ji P."/>
            <person name="Sakyi L.B."/>
            <person name="Cui X."/>
            <person name="Yuan T."/>
            <person name="Jiang B."/>
            <person name="Yang W."/>
            <person name="Lam T.T.-Y."/>
            <person name="Chang Q."/>
            <person name="Ding S."/>
            <person name="Wang X."/>
            <person name="Zhu J."/>
            <person name="Ruan X."/>
            <person name="Zhao L."/>
            <person name="Wei J."/>
            <person name="Que T."/>
            <person name="Du C."/>
            <person name="Cheng J."/>
            <person name="Dai P."/>
            <person name="Han X."/>
            <person name="Huang E."/>
            <person name="Gao Y."/>
            <person name="Liu J."/>
            <person name="Shao H."/>
            <person name="Ye R."/>
            <person name="Li L."/>
            <person name="Wei W."/>
            <person name="Wang X."/>
            <person name="Wang C."/>
            <person name="Huo Q."/>
            <person name="Li W."/>
            <person name="Guo W."/>
            <person name="Chen H."/>
            <person name="Chen S."/>
            <person name="Zhou L."/>
            <person name="Zhou L."/>
            <person name="Ni X."/>
            <person name="Tian J."/>
            <person name="Zhou Y."/>
            <person name="Sheng Y."/>
            <person name="Liu T."/>
            <person name="Pan Y."/>
            <person name="Xia L."/>
            <person name="Li J."/>
            <person name="Zhao F."/>
            <person name="Cao W."/>
        </authorList>
    </citation>
    <scope>NUCLEOTIDE SEQUENCE</scope>
    <source>
        <strain evidence="2">Rsan-2018</strain>
        <tissue evidence="2">Larvae</tissue>
    </source>
</reference>
<dbReference type="EMBL" id="JABSTV010001255">
    <property type="protein sequence ID" value="KAH7935222.1"/>
    <property type="molecule type" value="Genomic_DNA"/>
</dbReference>
<dbReference type="Proteomes" id="UP000821837">
    <property type="component" value="Unassembled WGS sequence"/>
</dbReference>
<comment type="caution">
    <text evidence="2">The sequence shown here is derived from an EMBL/GenBank/DDBJ whole genome shotgun (WGS) entry which is preliminary data.</text>
</comment>